<dbReference type="EMBL" id="CP015333">
    <property type="protein sequence ID" value="ANA43971.1"/>
    <property type="molecule type" value="Genomic_DNA"/>
</dbReference>
<keyword evidence="5 8" id="KW-0564">Palmitate</keyword>
<protein>
    <recommendedName>
        <fullName evidence="8">Variable large protein</fullName>
    </recommendedName>
</protein>
<evidence type="ECO:0000313" key="11">
    <source>
        <dbReference type="EMBL" id="ANA43971.1"/>
    </source>
</evidence>
<accession>A0ABM6ART8</accession>
<proteinExistence type="predicted"/>
<keyword evidence="12" id="KW-1185">Reference proteome</keyword>
<feature type="region of interest" description="Disordered" evidence="9">
    <location>
        <begin position="124"/>
        <end position="147"/>
    </location>
</feature>
<reference evidence="11 12" key="1">
    <citation type="journal article" date="2006" name="Mol. Microbiol.">
        <title>Antigenic variation by Borrelia hermsii occurs through recombination between extragenic repetitive elements on linear plasmids.</title>
        <authorList>
            <person name="Dai Q."/>
            <person name="Restrepo B.I."/>
            <person name="Porcella S.F."/>
            <person name="Raffel S.J."/>
            <person name="Schwan T.G."/>
            <person name="Barbour A.G."/>
        </authorList>
    </citation>
    <scope>NUCLEOTIDE SEQUENCE [LARGE SCALE GENOMIC DNA]</scope>
    <source>
        <strain evidence="11 12">HS1</strain>
    </source>
</reference>
<evidence type="ECO:0000256" key="8">
    <source>
        <dbReference type="RuleBase" id="RU363105"/>
    </source>
</evidence>
<dbReference type="InterPro" id="IPR000680">
    <property type="entry name" value="Borrelia_lipo"/>
</dbReference>
<organism evidence="11 12">
    <name type="scientific">Borrelia hermsii HS1</name>
    <dbReference type="NCBI Taxonomy" id="1867252"/>
    <lineage>
        <taxon>Bacteria</taxon>
        <taxon>Pseudomonadati</taxon>
        <taxon>Spirochaetota</taxon>
        <taxon>Spirochaetia</taxon>
        <taxon>Spirochaetales</taxon>
        <taxon>Borreliaceae</taxon>
        <taxon>Borrelia</taxon>
    </lineage>
</organism>
<evidence type="ECO:0000256" key="3">
    <source>
        <dbReference type="ARBA" id="ARBA00022729"/>
    </source>
</evidence>
<evidence type="ECO:0000256" key="9">
    <source>
        <dbReference type="SAM" id="MobiDB-lite"/>
    </source>
</evidence>
<gene>
    <name evidence="11" type="primary">vlpA70</name>
    <name evidence="11" type="ORF">AXX13_V22</name>
</gene>
<evidence type="ECO:0000256" key="4">
    <source>
        <dbReference type="ARBA" id="ARBA00023136"/>
    </source>
</evidence>
<sequence length="385" mass="39397">MFSFCFTCPLIVHGPNSIKNSLKITNQVLISIVIFVVFYLFVVVSNQMQGRMTQQAGTGGRSLSEVLMDVGRSAENAFYSFLELVSDALGFTVTKDTKKQDVGNYYKKLAEGIEKAIGELSAISGQTDQSDKQSGKEGNESELNKSIDSAKGVLESLKINVESLKGIGDVNVVGHAHNAQGVGTAAADVELKKSLKALQEIVKAAKGAGVPEPKGGNTTLKVGDADNKEGAKILSTSGNNPGAGDAGKAAAILATVSGNEMLDSIVKSKEGDADTGVGGNADGDTSAVSFAKGGSSNNLSNADTPKAAAVSGGIALRSLVKGGKLASGAGDNATGGGKEVQGVGITAANKLLVAVEDIIKKTIKNVLEKVKQEVDKARAPKATGQ</sequence>
<dbReference type="SUPFAM" id="SSF74748">
    <property type="entry name" value="Variable surface antigen VlsE"/>
    <property type="match status" value="1"/>
</dbReference>
<evidence type="ECO:0000256" key="6">
    <source>
        <dbReference type="ARBA" id="ARBA00023237"/>
    </source>
</evidence>
<comment type="function">
    <text evidence="1 8">The Vlp and Vsp proteins are antigenically distinct proteins, only one vlp or vsp gene is transcriptionally active at any one time. Switching between these genes is a mechanism of host immune response evasion.</text>
</comment>
<keyword evidence="4 8" id="KW-0472">Membrane</keyword>
<keyword evidence="11" id="KW-0614">Plasmid</keyword>
<feature type="compositionally biased region" description="Basic and acidic residues" evidence="9">
    <location>
        <begin position="129"/>
        <end position="145"/>
    </location>
</feature>
<evidence type="ECO:0000256" key="7">
    <source>
        <dbReference type="ARBA" id="ARBA00023288"/>
    </source>
</evidence>
<keyword evidence="3" id="KW-0732">Signal</keyword>
<evidence type="ECO:0000313" key="12">
    <source>
        <dbReference type="Proteomes" id="UP000078430"/>
    </source>
</evidence>
<reference evidence="11 12" key="2">
    <citation type="journal article" date="2016" name="Genome Announc.">
        <title>Chromosome and Plasmids of the Tick-Borne Relapsing Fever Agent Borrelia hermsii.</title>
        <authorList>
            <person name="Barbour A.G."/>
        </authorList>
    </citation>
    <scope>NUCLEOTIDE SEQUENCE [LARGE SCALE GENOMIC DNA]</scope>
    <source>
        <strain evidence="11 12">HS1</strain>
    </source>
</reference>
<keyword evidence="10" id="KW-1133">Transmembrane helix</keyword>
<evidence type="ECO:0000256" key="5">
    <source>
        <dbReference type="ARBA" id="ARBA00023139"/>
    </source>
</evidence>
<keyword evidence="6 8" id="KW-0998">Cell outer membrane</keyword>
<evidence type="ECO:0000256" key="10">
    <source>
        <dbReference type="SAM" id="Phobius"/>
    </source>
</evidence>
<dbReference type="Proteomes" id="UP000078430">
    <property type="component" value="Plasmid lpV47"/>
</dbReference>
<keyword evidence="7 8" id="KW-0449">Lipoprotein</keyword>
<geneLocation type="plasmid" evidence="11 12">
    <name>lpV47</name>
</geneLocation>
<keyword evidence="10" id="KW-0812">Transmembrane</keyword>
<name>A0ABM6ART8_BORHE</name>
<feature type="transmembrane region" description="Helical" evidence="10">
    <location>
        <begin position="24"/>
        <end position="44"/>
    </location>
</feature>
<dbReference type="Pfam" id="PF00921">
    <property type="entry name" value="Lipoprotein_2"/>
    <property type="match status" value="1"/>
</dbReference>
<evidence type="ECO:0000256" key="1">
    <source>
        <dbReference type="ARBA" id="ARBA00003932"/>
    </source>
</evidence>
<comment type="subcellular location">
    <subcellularLocation>
        <location evidence="2 8">Cell outer membrane</location>
        <topology evidence="2 8">Lipid-anchor</topology>
    </subcellularLocation>
</comment>
<evidence type="ECO:0000256" key="2">
    <source>
        <dbReference type="ARBA" id="ARBA00004459"/>
    </source>
</evidence>